<accession>A0ABR9XWF2</accession>
<reference evidence="1 2" key="1">
    <citation type="submission" date="2020-10" db="EMBL/GenBank/DDBJ databases">
        <title>Mouse Oral microbiota.</title>
        <authorList>
            <person name="Joseph S."/>
            <person name="Aduse-Opoku J."/>
        </authorList>
    </citation>
    <scope>NUCLEOTIDE SEQUENCE [LARGE SCALE GENOMIC DNA]</scope>
    <source>
        <strain evidence="1 2">19428wE5_W307</strain>
    </source>
</reference>
<dbReference type="RefSeq" id="WP_135096287.1">
    <property type="nucleotide sequence ID" value="NZ_JADGLW010000001.1"/>
</dbReference>
<comment type="caution">
    <text evidence="1">The sequence shown here is derived from an EMBL/GenBank/DDBJ whole genome shotgun (WGS) entry which is preliminary data.</text>
</comment>
<proteinExistence type="predicted"/>
<dbReference type="Gene3D" id="3.30.460.10">
    <property type="entry name" value="Beta Polymerase, domain 2"/>
    <property type="match status" value="1"/>
</dbReference>
<name>A0ABR9XWF2_9STAP</name>
<dbReference type="PANTHER" id="PTHR34822:SF1">
    <property type="entry name" value="GRPB FAMILY PROTEIN"/>
    <property type="match status" value="1"/>
</dbReference>
<sequence length="175" mass="20577">MKLGLGRNEVRIVDYNNGWKAEFERIKKDLMESTGLGEKRIEHIGSTAIKAMPAKPIIDLLVGVDNLEAVDKPLLQSFRKAGFLRLKVERPGEIVLAKFEDDSYQVKTHYIHLIEYQKPLWKNLIFFRDYLNSNEHARNRYLNIKEEFLRSNSEGIREYTDYKEAFVNEIIDKRT</sequence>
<dbReference type="PANTHER" id="PTHR34822">
    <property type="entry name" value="GRPB DOMAIN PROTEIN (AFU_ORTHOLOGUE AFUA_1G01530)"/>
    <property type="match status" value="1"/>
</dbReference>
<dbReference type="SUPFAM" id="SSF81301">
    <property type="entry name" value="Nucleotidyltransferase"/>
    <property type="match status" value="1"/>
</dbReference>
<gene>
    <name evidence="1" type="ORF">IR135_02180</name>
</gene>
<evidence type="ECO:0000313" key="2">
    <source>
        <dbReference type="Proteomes" id="UP000647980"/>
    </source>
</evidence>
<organism evidence="1 2">
    <name type="scientific">Jeotgalicoccus nanhaiensis</name>
    <dbReference type="NCBI Taxonomy" id="568603"/>
    <lineage>
        <taxon>Bacteria</taxon>
        <taxon>Bacillati</taxon>
        <taxon>Bacillota</taxon>
        <taxon>Bacilli</taxon>
        <taxon>Bacillales</taxon>
        <taxon>Staphylococcaceae</taxon>
        <taxon>Jeotgalicoccus</taxon>
    </lineage>
</organism>
<dbReference type="Pfam" id="PF04229">
    <property type="entry name" value="GrpB"/>
    <property type="match status" value="1"/>
</dbReference>
<dbReference type="Proteomes" id="UP000647980">
    <property type="component" value="Unassembled WGS sequence"/>
</dbReference>
<dbReference type="EMBL" id="JADGLW010000001">
    <property type="protein sequence ID" value="MBF0753065.1"/>
    <property type="molecule type" value="Genomic_DNA"/>
</dbReference>
<dbReference type="InterPro" id="IPR043519">
    <property type="entry name" value="NT_sf"/>
</dbReference>
<keyword evidence="2" id="KW-1185">Reference proteome</keyword>
<dbReference type="InterPro" id="IPR007344">
    <property type="entry name" value="GrpB/CoaE"/>
</dbReference>
<evidence type="ECO:0000313" key="1">
    <source>
        <dbReference type="EMBL" id="MBF0753065.1"/>
    </source>
</evidence>
<protein>
    <submittedName>
        <fullName evidence="1">GrpB family protein</fullName>
    </submittedName>
</protein>